<dbReference type="AlphaFoldDB" id="A0A8H5MD27"/>
<dbReference type="EMBL" id="JAACJN010000021">
    <property type="protein sequence ID" value="KAF5389528.1"/>
    <property type="molecule type" value="Genomic_DNA"/>
</dbReference>
<dbReference type="Proteomes" id="UP000518752">
    <property type="component" value="Unassembled WGS sequence"/>
</dbReference>
<protein>
    <recommendedName>
        <fullName evidence="1">DUF6593 domain-containing protein</fullName>
    </recommendedName>
</protein>
<reference evidence="2 3" key="1">
    <citation type="journal article" date="2020" name="ISME J.">
        <title>Uncovering the hidden diversity of litter-decomposition mechanisms in mushroom-forming fungi.</title>
        <authorList>
            <person name="Floudas D."/>
            <person name="Bentzer J."/>
            <person name="Ahren D."/>
            <person name="Johansson T."/>
            <person name="Persson P."/>
            <person name="Tunlid A."/>
        </authorList>
    </citation>
    <scope>NUCLEOTIDE SEQUENCE [LARGE SCALE GENOMIC DNA]</scope>
    <source>
        <strain evidence="2 3">CBS 406.79</strain>
    </source>
</reference>
<proteinExistence type="predicted"/>
<organism evidence="2 3">
    <name type="scientific">Collybiopsis confluens</name>
    <dbReference type="NCBI Taxonomy" id="2823264"/>
    <lineage>
        <taxon>Eukaryota</taxon>
        <taxon>Fungi</taxon>
        <taxon>Dikarya</taxon>
        <taxon>Basidiomycota</taxon>
        <taxon>Agaricomycotina</taxon>
        <taxon>Agaricomycetes</taxon>
        <taxon>Agaricomycetidae</taxon>
        <taxon>Agaricales</taxon>
        <taxon>Marasmiineae</taxon>
        <taxon>Omphalotaceae</taxon>
        <taxon>Collybiopsis</taxon>
    </lineage>
</organism>
<gene>
    <name evidence="2" type="ORF">D9757_004194</name>
</gene>
<dbReference type="Pfam" id="PF20236">
    <property type="entry name" value="DUF6593"/>
    <property type="match status" value="1"/>
</dbReference>
<evidence type="ECO:0000259" key="1">
    <source>
        <dbReference type="Pfam" id="PF20236"/>
    </source>
</evidence>
<evidence type="ECO:0000313" key="3">
    <source>
        <dbReference type="Proteomes" id="UP000518752"/>
    </source>
</evidence>
<feature type="domain" description="DUF6593" evidence="1">
    <location>
        <begin position="58"/>
        <end position="195"/>
    </location>
</feature>
<dbReference type="OrthoDB" id="3191568at2759"/>
<name>A0A8H5MD27_9AGAR</name>
<keyword evidence="3" id="KW-1185">Reference proteome</keyword>
<accession>A0A8H5MD27</accession>
<dbReference type="InterPro" id="IPR046528">
    <property type="entry name" value="DUF6593"/>
</dbReference>
<evidence type="ECO:0000313" key="2">
    <source>
        <dbReference type="EMBL" id="KAF5389528.1"/>
    </source>
</evidence>
<sequence>MDYSYNPFSGWSQVGQRSSSIFWDNNGYTPSTFGALPYAHPPPPPDLVTFYITSFNPDILNSTVIGPNQQRYLRIVTDPQNPAYTIFQNPQGRSIALVEWQSERPLLEIRGVMSKGLIRDWLRLTSDQRARTMQYQGREFTWAPQDKYIAVSARSNPVLLARISRGFGTITLDLTNRALQHDLLDACIIASVILQCGRSID</sequence>
<comment type="caution">
    <text evidence="2">The sequence shown here is derived from an EMBL/GenBank/DDBJ whole genome shotgun (WGS) entry which is preliminary data.</text>
</comment>